<dbReference type="EMBL" id="LAZR01013473">
    <property type="protein sequence ID" value="KKM21808.1"/>
    <property type="molecule type" value="Genomic_DNA"/>
</dbReference>
<proteinExistence type="predicted"/>
<dbReference type="AlphaFoldDB" id="A0A0F9KI14"/>
<sequence>MNETTQEGELTRQEKEWFILKLLLTKEGRTYSNIKTEYDNNNITHQGKMLSEGTIYNYIGHLVDMNLIKKIGKSPFKVYFSDVVKEIYELVIENPINYDDLLSMNFHIVNLKDIIDILINIKMMKIYHSNQKRIIKILKL</sequence>
<gene>
    <name evidence="1" type="ORF">LCGC14_1631690</name>
</gene>
<accession>A0A0F9KI14</accession>
<dbReference type="InterPro" id="IPR036390">
    <property type="entry name" value="WH_DNA-bd_sf"/>
</dbReference>
<organism evidence="1">
    <name type="scientific">marine sediment metagenome</name>
    <dbReference type="NCBI Taxonomy" id="412755"/>
    <lineage>
        <taxon>unclassified sequences</taxon>
        <taxon>metagenomes</taxon>
        <taxon>ecological metagenomes</taxon>
    </lineage>
</organism>
<name>A0A0F9KI14_9ZZZZ</name>
<protein>
    <submittedName>
        <fullName evidence="1">Uncharacterized protein</fullName>
    </submittedName>
</protein>
<evidence type="ECO:0000313" key="1">
    <source>
        <dbReference type="EMBL" id="KKM21808.1"/>
    </source>
</evidence>
<comment type="caution">
    <text evidence="1">The sequence shown here is derived from an EMBL/GenBank/DDBJ whole genome shotgun (WGS) entry which is preliminary data.</text>
</comment>
<reference evidence="1" key="1">
    <citation type="journal article" date="2015" name="Nature">
        <title>Complex archaea that bridge the gap between prokaryotes and eukaryotes.</title>
        <authorList>
            <person name="Spang A."/>
            <person name="Saw J.H."/>
            <person name="Jorgensen S.L."/>
            <person name="Zaremba-Niedzwiedzka K."/>
            <person name="Martijn J."/>
            <person name="Lind A.E."/>
            <person name="van Eijk R."/>
            <person name="Schleper C."/>
            <person name="Guy L."/>
            <person name="Ettema T.J."/>
        </authorList>
    </citation>
    <scope>NUCLEOTIDE SEQUENCE</scope>
</reference>
<dbReference type="SUPFAM" id="SSF46785">
    <property type="entry name" value="Winged helix' DNA-binding domain"/>
    <property type="match status" value="1"/>
</dbReference>